<dbReference type="InterPro" id="IPR046674">
    <property type="entry name" value="DUF6544"/>
</dbReference>
<reference evidence="2" key="1">
    <citation type="journal article" date="2019" name="Int. J. Syst. Evol. Microbiol.">
        <title>The Global Catalogue of Microorganisms (GCM) 10K type strain sequencing project: providing services to taxonomists for standard genome sequencing and annotation.</title>
        <authorList>
            <consortium name="The Broad Institute Genomics Platform"/>
            <consortium name="The Broad Institute Genome Sequencing Center for Infectious Disease"/>
            <person name="Wu L."/>
            <person name="Ma J."/>
        </authorList>
    </citation>
    <scope>NUCLEOTIDE SEQUENCE [LARGE SCALE GENOMIC DNA]</scope>
    <source>
        <strain evidence="2">KCTC 52274</strain>
    </source>
</reference>
<name>A0ABW5LJ63_9FLAO</name>
<proteinExistence type="predicted"/>
<keyword evidence="2" id="KW-1185">Reference proteome</keyword>
<gene>
    <name evidence="1" type="ORF">ACFSR1_17200</name>
</gene>
<evidence type="ECO:0000313" key="1">
    <source>
        <dbReference type="EMBL" id="MFD2564422.1"/>
    </source>
</evidence>
<organism evidence="1 2">
    <name type="scientific">Aquimarina rubra</name>
    <dbReference type="NCBI Taxonomy" id="1920033"/>
    <lineage>
        <taxon>Bacteria</taxon>
        <taxon>Pseudomonadati</taxon>
        <taxon>Bacteroidota</taxon>
        <taxon>Flavobacteriia</taxon>
        <taxon>Flavobacteriales</taxon>
        <taxon>Flavobacteriaceae</taxon>
        <taxon>Aquimarina</taxon>
    </lineage>
</organism>
<dbReference type="Pfam" id="PF20181">
    <property type="entry name" value="DUF6544"/>
    <property type="match status" value="1"/>
</dbReference>
<dbReference type="EMBL" id="JBHULE010000019">
    <property type="protein sequence ID" value="MFD2564422.1"/>
    <property type="molecule type" value="Genomic_DNA"/>
</dbReference>
<evidence type="ECO:0000313" key="2">
    <source>
        <dbReference type="Proteomes" id="UP001597319"/>
    </source>
</evidence>
<protein>
    <submittedName>
        <fullName evidence="1">DUF6544 family protein</fullName>
    </submittedName>
</protein>
<accession>A0ABW5LJ63</accession>
<sequence length="274" mass="31148">MKKLITMVLSIVIGIIILLTVVGTVGISSFNSNVEKEKEVLFDANIKSNDKILLEDLDRLPYLVKNYLIKVGVVGKLKHCSVVFNQKGRIRDNPDKSWLQFTATQYMSSNNPGFIWKAKSLPMLIRDKSMNAKGEVKVSFLGLKNVAQLSGFKVDQSSLGRYLGELIWFPIGFLDPDISWETMDATIVKATIVKGDLTLEGFFFFNQNGLIDRFETKRYRNLTLEDFIGEVGVYKNYDGLLIPKSMTAIWNLKDRKFEYFKSTVVDYKIANAIN</sequence>
<dbReference type="Proteomes" id="UP001597319">
    <property type="component" value="Unassembled WGS sequence"/>
</dbReference>
<comment type="caution">
    <text evidence="1">The sequence shown here is derived from an EMBL/GenBank/DDBJ whole genome shotgun (WGS) entry which is preliminary data.</text>
</comment>
<dbReference type="RefSeq" id="WP_378294254.1">
    <property type="nucleotide sequence ID" value="NZ_JBHULE010000019.1"/>
</dbReference>